<evidence type="ECO:0000256" key="1">
    <source>
        <dbReference type="ARBA" id="ARBA00004651"/>
    </source>
</evidence>
<dbReference type="Pfam" id="PF01312">
    <property type="entry name" value="Bac_export_2"/>
    <property type="match status" value="1"/>
</dbReference>
<feature type="transmembrane region" description="Helical" evidence="13">
    <location>
        <begin position="35"/>
        <end position="56"/>
    </location>
</feature>
<feature type="transmembrane region" description="Helical" evidence="13">
    <location>
        <begin position="148"/>
        <end position="167"/>
    </location>
</feature>
<keyword evidence="7 13" id="KW-1005">Bacterial flagellum biogenesis</keyword>
<gene>
    <name evidence="13" type="primary">flhB</name>
    <name evidence="15" type="ordered locus">Daro_0739</name>
</gene>
<evidence type="ECO:0000256" key="3">
    <source>
        <dbReference type="ARBA" id="ARBA00021622"/>
    </source>
</evidence>
<dbReference type="Gene3D" id="3.40.1690.10">
    <property type="entry name" value="secretion proteins EscU"/>
    <property type="match status" value="1"/>
</dbReference>
<evidence type="ECO:0000256" key="5">
    <source>
        <dbReference type="ARBA" id="ARBA00022475"/>
    </source>
</evidence>
<keyword evidence="8 13" id="KW-0653">Protein transport</keyword>
<dbReference type="GO" id="GO:0009306">
    <property type="term" value="P:protein secretion"/>
    <property type="evidence" value="ECO:0007669"/>
    <property type="project" value="InterPro"/>
</dbReference>
<sequence>MAMAEDSDLEKTEEPTGRRIEQAREQGQVPHSRELATFLVLAVAGATFWMMGSWFMQRSLVIMQKGFFVESRYMRDPDLMLPRLAEISGDALFVFSPLLGLLLLAAILPPFFLNAWVFSPKALVPDLNRLNPLSGFGRMFSWNSLMELAKAVLKAVLVGGVAAMLIWKERDEIFGLLGEPLEVGLAHAGHLVSFSFLILVATLVLVVVADVPFQLWQYFDKLKMSKEEVKQEMKEMMGDPHVKGRIRSLQMQAARKRMMSAVPKANVVVTNPTHYAVALAYQTGMGAPKVVAKGVGAVALKIKEIANEHAVPIMEAPPLARALYKHSELDTEIPSALYNAVAEVLAYIYQLANWRQVGGIYPVPPRDLPVPPELVPEAV</sequence>
<name>Q47I36_DECAR</name>
<dbReference type="STRING" id="159087.Daro_0739"/>
<dbReference type="InterPro" id="IPR006136">
    <property type="entry name" value="FlhB"/>
</dbReference>
<evidence type="ECO:0000256" key="9">
    <source>
        <dbReference type="ARBA" id="ARBA00022989"/>
    </source>
</evidence>
<proteinExistence type="inferred from homology"/>
<comment type="subcellular location">
    <subcellularLocation>
        <location evidence="1">Cell membrane</location>
        <topology evidence="1">Multi-pass membrane protein</topology>
    </subcellularLocation>
</comment>
<dbReference type="Gene3D" id="6.10.250.2080">
    <property type="match status" value="1"/>
</dbReference>
<accession>Q47I36</accession>
<evidence type="ECO:0000256" key="13">
    <source>
        <dbReference type="RuleBase" id="RU364091"/>
    </source>
</evidence>
<keyword evidence="4 13" id="KW-0813">Transport</keyword>
<dbReference type="PANTHER" id="PTHR30531:SF12">
    <property type="entry name" value="FLAGELLAR BIOSYNTHETIC PROTEIN FLHB"/>
    <property type="match status" value="1"/>
</dbReference>
<dbReference type="PANTHER" id="PTHR30531">
    <property type="entry name" value="FLAGELLAR BIOSYNTHETIC PROTEIN FLHB"/>
    <property type="match status" value="1"/>
</dbReference>
<feature type="compositionally biased region" description="Basic and acidic residues" evidence="14">
    <location>
        <begin position="9"/>
        <end position="24"/>
    </location>
</feature>
<reference evidence="15" key="1">
    <citation type="submission" date="2005-08" db="EMBL/GenBank/DDBJ databases">
        <title>Complete sequence of Dechloromonas aromatica RCB.</title>
        <authorList>
            <person name="Salinero K.K."/>
            <person name="Copeland A."/>
            <person name="Lucas S."/>
            <person name="Lapidus A."/>
            <person name="Barry K."/>
            <person name="Detter J.C."/>
            <person name="Glavina T."/>
            <person name="Hammon N."/>
            <person name="Israni S."/>
            <person name="Pitluck S."/>
            <person name="Di Bartolo G."/>
            <person name="Trong S."/>
            <person name="Schmutz J."/>
            <person name="Larimer F."/>
            <person name="Land M."/>
            <person name="Ivanova N."/>
            <person name="Richardson P."/>
        </authorList>
    </citation>
    <scope>NUCLEOTIDE SEQUENCE</scope>
    <source>
        <strain evidence="15">RCB</strain>
    </source>
</reference>
<evidence type="ECO:0000256" key="12">
    <source>
        <dbReference type="ARBA" id="ARBA00025078"/>
    </source>
</evidence>
<keyword evidence="15" id="KW-0969">Cilium</keyword>
<dbReference type="InterPro" id="IPR029025">
    <property type="entry name" value="T3SS_substrate_exporter_C"/>
</dbReference>
<keyword evidence="9 13" id="KW-1133">Transmembrane helix</keyword>
<organism evidence="15">
    <name type="scientific">Dechloromonas aromatica (strain RCB)</name>
    <dbReference type="NCBI Taxonomy" id="159087"/>
    <lineage>
        <taxon>Bacteria</taxon>
        <taxon>Pseudomonadati</taxon>
        <taxon>Pseudomonadota</taxon>
        <taxon>Betaproteobacteria</taxon>
        <taxon>Rhodocyclales</taxon>
        <taxon>Azonexaceae</taxon>
        <taxon>Dechloromonas</taxon>
    </lineage>
</organism>
<dbReference type="SUPFAM" id="SSF160544">
    <property type="entry name" value="EscU C-terminal domain-like"/>
    <property type="match status" value="1"/>
</dbReference>
<dbReference type="KEGG" id="dar:Daro_0739"/>
<evidence type="ECO:0000256" key="8">
    <source>
        <dbReference type="ARBA" id="ARBA00022927"/>
    </source>
</evidence>
<evidence type="ECO:0000256" key="4">
    <source>
        <dbReference type="ARBA" id="ARBA00022448"/>
    </source>
</evidence>
<dbReference type="eggNOG" id="COG1377">
    <property type="taxonomic scope" value="Bacteria"/>
</dbReference>
<evidence type="ECO:0000256" key="2">
    <source>
        <dbReference type="ARBA" id="ARBA00010690"/>
    </source>
</evidence>
<feature type="transmembrane region" description="Helical" evidence="13">
    <location>
        <begin position="91"/>
        <end position="113"/>
    </location>
</feature>
<comment type="function">
    <text evidence="12 13">Required for formation of the rod structure in the basal body of the flagellar apparatus. Together with FliI and FliH, may constitute the export apparatus of flagellin.</text>
</comment>
<feature type="transmembrane region" description="Helical" evidence="13">
    <location>
        <begin position="187"/>
        <end position="216"/>
    </location>
</feature>
<evidence type="ECO:0000256" key="10">
    <source>
        <dbReference type="ARBA" id="ARBA00023136"/>
    </source>
</evidence>
<keyword evidence="11 13" id="KW-1006">Bacterial flagellum protein export</keyword>
<dbReference type="GO" id="GO:0005886">
    <property type="term" value="C:plasma membrane"/>
    <property type="evidence" value="ECO:0007669"/>
    <property type="project" value="UniProtKB-SubCell"/>
</dbReference>
<keyword evidence="10 13" id="KW-0472">Membrane</keyword>
<evidence type="ECO:0000256" key="14">
    <source>
        <dbReference type="SAM" id="MobiDB-lite"/>
    </source>
</evidence>
<dbReference type="FunFam" id="3.40.1690.10:FF:000001">
    <property type="entry name" value="Flagellar biosynthetic protein FlhB"/>
    <property type="match status" value="1"/>
</dbReference>
<dbReference type="EMBL" id="CP000089">
    <property type="protein sequence ID" value="AAZ45495.1"/>
    <property type="molecule type" value="Genomic_DNA"/>
</dbReference>
<protein>
    <recommendedName>
        <fullName evidence="3 13">Flagellar biosynthetic protein FlhB</fullName>
    </recommendedName>
</protein>
<keyword evidence="15" id="KW-0966">Cell projection</keyword>
<dbReference type="InterPro" id="IPR006135">
    <property type="entry name" value="T3SS_substrate_exporter"/>
</dbReference>
<comment type="similarity">
    <text evidence="2 13">Belongs to the type III secretion exporter family.</text>
</comment>
<dbReference type="MEROPS" id="N06.A01"/>
<keyword evidence="15" id="KW-0282">Flagellum</keyword>
<evidence type="ECO:0000256" key="6">
    <source>
        <dbReference type="ARBA" id="ARBA00022692"/>
    </source>
</evidence>
<dbReference type="NCBIfam" id="TIGR00328">
    <property type="entry name" value="flhB"/>
    <property type="match status" value="1"/>
</dbReference>
<evidence type="ECO:0000256" key="7">
    <source>
        <dbReference type="ARBA" id="ARBA00022795"/>
    </source>
</evidence>
<dbReference type="HOGENOM" id="CLU_041013_1_2_4"/>
<feature type="region of interest" description="Disordered" evidence="14">
    <location>
        <begin position="1"/>
        <end position="28"/>
    </location>
</feature>
<keyword evidence="6 13" id="KW-0812">Transmembrane</keyword>
<dbReference type="AlphaFoldDB" id="Q47I36"/>
<dbReference type="GO" id="GO:0044780">
    <property type="term" value="P:bacterial-type flagellum assembly"/>
    <property type="evidence" value="ECO:0007669"/>
    <property type="project" value="InterPro"/>
</dbReference>
<evidence type="ECO:0000313" key="15">
    <source>
        <dbReference type="EMBL" id="AAZ45495.1"/>
    </source>
</evidence>
<keyword evidence="5 13" id="KW-1003">Cell membrane</keyword>
<evidence type="ECO:0000256" key="11">
    <source>
        <dbReference type="ARBA" id="ARBA00023225"/>
    </source>
</evidence>
<dbReference type="PRINTS" id="PR00950">
    <property type="entry name" value="TYPE3IMSPROT"/>
</dbReference>